<accession>A0A8T0MBQ4</accession>
<feature type="region of interest" description="Disordered" evidence="1">
    <location>
        <begin position="117"/>
        <end position="137"/>
    </location>
</feature>
<evidence type="ECO:0000313" key="2">
    <source>
        <dbReference type="EMBL" id="KAG2534055.1"/>
    </source>
</evidence>
<keyword evidence="3" id="KW-1185">Reference proteome</keyword>
<dbReference type="EMBL" id="CM029054">
    <property type="protein sequence ID" value="KAG2534055.1"/>
    <property type="molecule type" value="Genomic_DNA"/>
</dbReference>
<organism evidence="2 3">
    <name type="scientific">Panicum virgatum</name>
    <name type="common">Blackwell switchgrass</name>
    <dbReference type="NCBI Taxonomy" id="38727"/>
    <lineage>
        <taxon>Eukaryota</taxon>
        <taxon>Viridiplantae</taxon>
        <taxon>Streptophyta</taxon>
        <taxon>Embryophyta</taxon>
        <taxon>Tracheophyta</taxon>
        <taxon>Spermatophyta</taxon>
        <taxon>Magnoliopsida</taxon>
        <taxon>Liliopsida</taxon>
        <taxon>Poales</taxon>
        <taxon>Poaceae</taxon>
        <taxon>PACMAD clade</taxon>
        <taxon>Panicoideae</taxon>
        <taxon>Panicodae</taxon>
        <taxon>Paniceae</taxon>
        <taxon>Panicinae</taxon>
        <taxon>Panicum</taxon>
        <taxon>Panicum sect. Hiantes</taxon>
    </lineage>
</organism>
<evidence type="ECO:0000313" key="3">
    <source>
        <dbReference type="Proteomes" id="UP000823388"/>
    </source>
</evidence>
<protein>
    <submittedName>
        <fullName evidence="2">Uncharacterized protein</fullName>
    </submittedName>
</protein>
<evidence type="ECO:0000256" key="1">
    <source>
        <dbReference type="SAM" id="MobiDB-lite"/>
    </source>
</evidence>
<dbReference type="Proteomes" id="UP000823388">
    <property type="component" value="Chromosome 9N"/>
</dbReference>
<gene>
    <name evidence="2" type="ORF">PVAP13_9NG254444</name>
</gene>
<feature type="region of interest" description="Disordered" evidence="1">
    <location>
        <begin position="1"/>
        <end position="41"/>
    </location>
</feature>
<proteinExistence type="predicted"/>
<feature type="compositionally biased region" description="Pro residues" evidence="1">
    <location>
        <begin position="125"/>
        <end position="137"/>
    </location>
</feature>
<sequence>MDVHRTLGSSSRAPQAGMHACRGESSRPHATRDEESTPAPCLHETRISLSLVRSDLTSLIDMASPAGAACLRGLVVVLAVSVSLWGAAAAVNVKETCKFTSHPDWCEKALPKLLTPVGADGAAPEPAPAPAPAPAST</sequence>
<name>A0A8T0MBQ4_PANVG</name>
<reference evidence="2" key="1">
    <citation type="submission" date="2020-05" db="EMBL/GenBank/DDBJ databases">
        <title>WGS assembly of Panicum virgatum.</title>
        <authorList>
            <person name="Lovell J.T."/>
            <person name="Jenkins J."/>
            <person name="Shu S."/>
            <person name="Juenger T.E."/>
            <person name="Schmutz J."/>
        </authorList>
    </citation>
    <scope>NUCLEOTIDE SEQUENCE</scope>
    <source>
        <strain evidence="2">AP13</strain>
    </source>
</reference>
<dbReference type="AlphaFoldDB" id="A0A8T0MBQ4"/>
<comment type="caution">
    <text evidence="2">The sequence shown here is derived from an EMBL/GenBank/DDBJ whole genome shotgun (WGS) entry which is preliminary data.</text>
</comment>
<feature type="compositionally biased region" description="Basic and acidic residues" evidence="1">
    <location>
        <begin position="21"/>
        <end position="35"/>
    </location>
</feature>